<name>A0A6P4ZK58_BRABE</name>
<evidence type="ECO:0000256" key="1">
    <source>
        <dbReference type="ARBA" id="ARBA00001798"/>
    </source>
</evidence>
<dbReference type="KEGG" id="bbel:109483076"/>
<protein>
    <recommendedName>
        <fullName evidence="2">RBR-type E3 ubiquitin transferase</fullName>
        <ecNumber evidence="2">2.3.2.31</ecNumber>
    </recommendedName>
</protein>
<keyword evidence="6" id="KW-0863">Zinc-finger</keyword>
<dbReference type="Pfam" id="PF22191">
    <property type="entry name" value="IBR_1"/>
    <property type="match status" value="1"/>
</dbReference>
<accession>A0A6P4ZK58</accession>
<dbReference type="InterPro" id="IPR044066">
    <property type="entry name" value="TRIAD_supradom"/>
</dbReference>
<dbReference type="SUPFAM" id="SSF57850">
    <property type="entry name" value="RING/U-box"/>
    <property type="match status" value="4"/>
</dbReference>
<evidence type="ECO:0000313" key="11">
    <source>
        <dbReference type="RefSeq" id="XP_019641600.1"/>
    </source>
</evidence>
<evidence type="ECO:0000256" key="3">
    <source>
        <dbReference type="ARBA" id="ARBA00022679"/>
    </source>
</evidence>
<keyword evidence="8" id="KW-0862">Zinc</keyword>
<dbReference type="PANTHER" id="PTHR11685">
    <property type="entry name" value="RBR FAMILY RING FINGER AND IBR DOMAIN-CONTAINING"/>
    <property type="match status" value="1"/>
</dbReference>
<keyword evidence="7" id="KW-0833">Ubl conjugation pathway</keyword>
<dbReference type="InterPro" id="IPR031127">
    <property type="entry name" value="E3_UB_ligase_RBR"/>
</dbReference>
<comment type="catalytic activity">
    <reaction evidence="1">
        <text>[E2 ubiquitin-conjugating enzyme]-S-ubiquitinyl-L-cysteine + [acceptor protein]-L-lysine = [E2 ubiquitin-conjugating enzyme]-L-cysteine + [acceptor protein]-N(6)-ubiquitinyl-L-lysine.</text>
        <dbReference type="EC" id="2.3.2.31"/>
    </reaction>
</comment>
<dbReference type="OrthoDB" id="9991211at2759"/>
<evidence type="ECO:0000256" key="4">
    <source>
        <dbReference type="ARBA" id="ARBA00022723"/>
    </source>
</evidence>
<dbReference type="EC" id="2.3.2.31" evidence="2"/>
<sequence>MAEGGTSESRTLVEASLKVGKYPPLLGATVEEETIEEGGFATQEEVDETDVEICGICLVDSPRSSHVIEECGDVFCESCLRNHCHYVMEEGTWIIKCAGSGCDVTIPADVLWAVLDQRTFIRQQKKAEEQERERRVLEEEREVDWCPKCHGISRVSSEAYPGGRRRADCEKCGHPFCTRCRDWWHGRLGECSHRVWKNYRTSGRITISGQTGMEGWEERVKGRKKYDALSNKLIMDSTTPCPKCHIAIYRTTGCNHMVCVRCRHSFCYDCGAASCICRRRRDRAANQPPPIVSAIQGILEADLSAFDNAECAACPACHRMNRKRNTDNHIRCVVCKTSYCFTCKRRLTGNVGGHFKKGMPCVQHTSAKSTITSADVVSWCQDMYGSWADGLVKLVKPKRRALQERNTQESFKWQRQVYDVVKALELELEEKAVKEHTENVRPGDVVRKVNVTHLNGNKSVEIYSN</sequence>
<keyword evidence="4" id="KW-0479">Metal-binding</keyword>
<dbReference type="GO" id="GO:0061630">
    <property type="term" value="F:ubiquitin protein ligase activity"/>
    <property type="evidence" value="ECO:0007669"/>
    <property type="project" value="UniProtKB-EC"/>
</dbReference>
<evidence type="ECO:0000256" key="2">
    <source>
        <dbReference type="ARBA" id="ARBA00012251"/>
    </source>
</evidence>
<dbReference type="Gene3D" id="3.30.40.10">
    <property type="entry name" value="Zinc/RING finger domain, C3HC4 (zinc finger)"/>
    <property type="match status" value="1"/>
</dbReference>
<dbReference type="Proteomes" id="UP000515135">
    <property type="component" value="Unplaced"/>
</dbReference>
<dbReference type="GeneID" id="109483076"/>
<keyword evidence="3" id="KW-0808">Transferase</keyword>
<reference evidence="11" key="1">
    <citation type="submission" date="2025-08" db="UniProtKB">
        <authorList>
            <consortium name="RefSeq"/>
        </authorList>
    </citation>
    <scope>IDENTIFICATION</scope>
    <source>
        <tissue evidence="11">Gonad</tissue>
    </source>
</reference>
<dbReference type="PROSITE" id="PS51873">
    <property type="entry name" value="TRIAD"/>
    <property type="match status" value="1"/>
</dbReference>
<dbReference type="InterPro" id="IPR013083">
    <property type="entry name" value="Znf_RING/FYVE/PHD"/>
</dbReference>
<keyword evidence="10" id="KW-1185">Reference proteome</keyword>
<proteinExistence type="predicted"/>
<keyword evidence="5" id="KW-0677">Repeat</keyword>
<dbReference type="Pfam" id="PF01485">
    <property type="entry name" value="IBR"/>
    <property type="match status" value="1"/>
</dbReference>
<dbReference type="SMART" id="SM00647">
    <property type="entry name" value="IBR"/>
    <property type="match status" value="2"/>
</dbReference>
<evidence type="ECO:0000256" key="7">
    <source>
        <dbReference type="ARBA" id="ARBA00022786"/>
    </source>
</evidence>
<dbReference type="GO" id="GO:0016567">
    <property type="term" value="P:protein ubiquitination"/>
    <property type="evidence" value="ECO:0007669"/>
    <property type="project" value="InterPro"/>
</dbReference>
<dbReference type="Gene3D" id="1.20.120.1750">
    <property type="match status" value="2"/>
</dbReference>
<dbReference type="CDD" id="cd20336">
    <property type="entry name" value="Rcat_RBR"/>
    <property type="match status" value="1"/>
</dbReference>
<evidence type="ECO:0000256" key="8">
    <source>
        <dbReference type="ARBA" id="ARBA00022833"/>
    </source>
</evidence>
<dbReference type="InterPro" id="IPR002867">
    <property type="entry name" value="IBR_dom"/>
</dbReference>
<evidence type="ECO:0000256" key="5">
    <source>
        <dbReference type="ARBA" id="ARBA00022737"/>
    </source>
</evidence>
<evidence type="ECO:0000259" key="9">
    <source>
        <dbReference type="PROSITE" id="PS51873"/>
    </source>
</evidence>
<gene>
    <name evidence="11" type="primary">LOC109483076</name>
</gene>
<dbReference type="RefSeq" id="XP_019641600.1">
    <property type="nucleotide sequence ID" value="XM_019786041.1"/>
</dbReference>
<evidence type="ECO:0000313" key="10">
    <source>
        <dbReference type="Proteomes" id="UP000515135"/>
    </source>
</evidence>
<evidence type="ECO:0000256" key="6">
    <source>
        <dbReference type="ARBA" id="ARBA00022771"/>
    </source>
</evidence>
<dbReference type="AlphaFoldDB" id="A0A6P4ZK58"/>
<organism evidence="10 11">
    <name type="scientific">Branchiostoma belcheri</name>
    <name type="common">Amphioxus</name>
    <dbReference type="NCBI Taxonomy" id="7741"/>
    <lineage>
        <taxon>Eukaryota</taxon>
        <taxon>Metazoa</taxon>
        <taxon>Chordata</taxon>
        <taxon>Cephalochordata</taxon>
        <taxon>Leptocardii</taxon>
        <taxon>Amphioxiformes</taxon>
        <taxon>Branchiostomatidae</taxon>
        <taxon>Branchiostoma</taxon>
    </lineage>
</organism>
<dbReference type="GO" id="GO:0008270">
    <property type="term" value="F:zinc ion binding"/>
    <property type="evidence" value="ECO:0007669"/>
    <property type="project" value="UniProtKB-KW"/>
</dbReference>
<feature type="domain" description="RING-type" evidence="9">
    <location>
        <begin position="50"/>
        <end position="291"/>
    </location>
</feature>